<evidence type="ECO:0000256" key="3">
    <source>
        <dbReference type="ARBA" id="ARBA00023127"/>
    </source>
</evidence>
<dbReference type="SMART" id="SM01332">
    <property type="entry name" value="Cyclin_C"/>
    <property type="match status" value="1"/>
</dbReference>
<evidence type="ECO:0000256" key="6">
    <source>
        <dbReference type="SAM" id="MobiDB-lite"/>
    </source>
</evidence>
<dbReference type="InterPro" id="IPR039361">
    <property type="entry name" value="Cyclin"/>
</dbReference>
<dbReference type="InterPro" id="IPR036915">
    <property type="entry name" value="Cyclin-like_sf"/>
</dbReference>
<feature type="region of interest" description="Disordered" evidence="6">
    <location>
        <begin position="1"/>
        <end position="74"/>
    </location>
</feature>
<reference evidence="9 10" key="1">
    <citation type="journal article" date="2016" name="DNA Res.">
        <title>The draft genome of MD-2 pineapple using hybrid error correction of long reads.</title>
        <authorList>
            <person name="Redwan R.M."/>
            <person name="Saidin A."/>
            <person name="Kumar S.V."/>
        </authorList>
    </citation>
    <scope>NUCLEOTIDE SEQUENCE [LARGE SCALE GENOMIC DNA]</scope>
    <source>
        <strain evidence="10">cv. MD2</strain>
        <tissue evidence="9">Leaf</tissue>
    </source>
</reference>
<dbReference type="Pfam" id="PF02984">
    <property type="entry name" value="Cyclin_C"/>
    <property type="match status" value="1"/>
</dbReference>
<dbReference type="PANTHER" id="PTHR10177">
    <property type="entry name" value="CYCLINS"/>
    <property type="match status" value="1"/>
</dbReference>
<organism evidence="9 10">
    <name type="scientific">Ananas comosus</name>
    <name type="common">Pineapple</name>
    <name type="synonym">Ananas ananas</name>
    <dbReference type="NCBI Taxonomy" id="4615"/>
    <lineage>
        <taxon>Eukaryota</taxon>
        <taxon>Viridiplantae</taxon>
        <taxon>Streptophyta</taxon>
        <taxon>Embryophyta</taxon>
        <taxon>Tracheophyta</taxon>
        <taxon>Spermatophyta</taxon>
        <taxon>Magnoliopsida</taxon>
        <taxon>Liliopsida</taxon>
        <taxon>Poales</taxon>
        <taxon>Bromeliaceae</taxon>
        <taxon>Bromelioideae</taxon>
        <taxon>Ananas</taxon>
    </lineage>
</organism>
<dbReference type="Gene3D" id="1.10.472.10">
    <property type="entry name" value="Cyclin-like"/>
    <property type="match status" value="2"/>
</dbReference>
<evidence type="ECO:0000256" key="2">
    <source>
        <dbReference type="ARBA" id="ARBA00022618"/>
    </source>
</evidence>
<dbReference type="Pfam" id="PF00134">
    <property type="entry name" value="Cyclin_N"/>
    <property type="match status" value="1"/>
</dbReference>
<dbReference type="InterPro" id="IPR048258">
    <property type="entry name" value="Cyclins_cyclin-box"/>
</dbReference>
<sequence length="431" mass="49026">MAGKENLAPRHTRAAAKRVASASSAANNPPAKKKRVALSELPTLSNAIVRNPSPDPLAAPSKPKQRSRKGEQEKVVVVAVDEKRPPLELSNGAESEIDDLQMCSPYVCDIYQYLRSMEVEPKRRPLANYIETVQKDVTANMRGILVDWLVEVAEEYKLVSDTLFLTISYIDRFLSFNSINRQKLQLLGVSSMLIASKYEEISPPHVEDFCYITDNTYTKQEVVKMESDILNFLKFEMGNPTTKIFLRRFVKMGQEDNKYSNLLLEFLGSFLAELSLLDYGCVRFLPSIVAASAVFLARFTIDPKCHPWSKQMEQCTGYTVCELKDCIQAMHDLQLNRKGSNLVAIREKYKQHRSLCFVNVANDFFLFKCVSSLLSPQEIPALYFDNFKDRYLRDVEVRGRSFSLLQPGFCLTEFLIRFGYLVLGYCGGNVF</sequence>
<name>A0A199W476_ANACO</name>
<feature type="domain" description="Cyclin C-terminal" evidence="8">
    <location>
        <begin position="240"/>
        <end position="376"/>
    </location>
</feature>
<dbReference type="FunFam" id="1.10.472.10:FF:000167">
    <property type="entry name" value="Mitotic cyclin 6"/>
    <property type="match status" value="1"/>
</dbReference>
<dbReference type="InterPro" id="IPR013763">
    <property type="entry name" value="Cyclin-like_dom"/>
</dbReference>
<dbReference type="SMART" id="SM00385">
    <property type="entry name" value="CYCLIN"/>
    <property type="match status" value="2"/>
</dbReference>
<proteinExistence type="inferred from homology"/>
<evidence type="ECO:0000256" key="4">
    <source>
        <dbReference type="ARBA" id="ARBA00023306"/>
    </source>
</evidence>
<feature type="domain" description="Cyclin-like" evidence="7">
    <location>
        <begin position="244"/>
        <end position="332"/>
    </location>
</feature>
<dbReference type="SUPFAM" id="SSF47954">
    <property type="entry name" value="Cyclin-like"/>
    <property type="match status" value="2"/>
</dbReference>
<comment type="caution">
    <text evidence="9">The sequence shown here is derived from an EMBL/GenBank/DDBJ whole genome shotgun (WGS) entry which is preliminary data.</text>
</comment>
<dbReference type="PROSITE" id="PS00292">
    <property type="entry name" value="CYCLINS"/>
    <property type="match status" value="1"/>
</dbReference>
<evidence type="ECO:0000256" key="5">
    <source>
        <dbReference type="RuleBase" id="RU000383"/>
    </source>
</evidence>
<evidence type="ECO:0000256" key="1">
    <source>
        <dbReference type="ARBA" id="ARBA00006955"/>
    </source>
</evidence>
<dbReference type="EMBL" id="LSRQ01000277">
    <property type="protein sequence ID" value="OAY84051.1"/>
    <property type="molecule type" value="Genomic_DNA"/>
</dbReference>
<feature type="domain" description="Cyclin-like" evidence="7">
    <location>
        <begin position="147"/>
        <end position="231"/>
    </location>
</feature>
<dbReference type="InterPro" id="IPR006671">
    <property type="entry name" value="Cyclin_N"/>
</dbReference>
<comment type="similarity">
    <text evidence="1">Belongs to the cyclin family. Cyclin AB subfamily.</text>
</comment>
<dbReference type="CDD" id="cd20506">
    <property type="entry name" value="CYCLIN_AtCycA-like_rpt2"/>
    <property type="match status" value="1"/>
</dbReference>
<keyword evidence="2" id="KW-0132">Cell division</keyword>
<evidence type="ECO:0000259" key="7">
    <source>
        <dbReference type="SMART" id="SM00385"/>
    </source>
</evidence>
<dbReference type="Proteomes" id="UP000092600">
    <property type="component" value="Unassembled WGS sequence"/>
</dbReference>
<dbReference type="InterPro" id="IPR004367">
    <property type="entry name" value="Cyclin_C-dom"/>
</dbReference>
<dbReference type="AlphaFoldDB" id="A0A199W476"/>
<accession>A0A199W476</accession>
<keyword evidence="4" id="KW-0131">Cell cycle</keyword>
<dbReference type="GO" id="GO:0051301">
    <property type="term" value="P:cell division"/>
    <property type="evidence" value="ECO:0007669"/>
    <property type="project" value="UniProtKB-KW"/>
</dbReference>
<evidence type="ECO:0000313" key="10">
    <source>
        <dbReference type="Proteomes" id="UP000092600"/>
    </source>
</evidence>
<evidence type="ECO:0000313" key="9">
    <source>
        <dbReference type="EMBL" id="OAY84051.1"/>
    </source>
</evidence>
<dbReference type="FunFam" id="1.10.472.10:FF:000013">
    <property type="entry name" value="Cyclin A1"/>
    <property type="match status" value="1"/>
</dbReference>
<dbReference type="CDD" id="cd20562">
    <property type="entry name" value="CYCLIN_AtCycA_like_rpt1"/>
    <property type="match status" value="1"/>
</dbReference>
<dbReference type="STRING" id="4615.A0A199W476"/>
<evidence type="ECO:0000259" key="8">
    <source>
        <dbReference type="SMART" id="SM01332"/>
    </source>
</evidence>
<feature type="compositionally biased region" description="Low complexity" evidence="6">
    <location>
        <begin position="17"/>
        <end position="30"/>
    </location>
</feature>
<keyword evidence="3 5" id="KW-0195">Cyclin</keyword>
<protein>
    <submittedName>
        <fullName evidence="9">Cyclin-A3-1</fullName>
    </submittedName>
</protein>
<gene>
    <name evidence="9" type="ORF">ACMD2_04628</name>
</gene>